<gene>
    <name evidence="5" type="ORF">MicloDRAFT_00023090</name>
</gene>
<keyword evidence="1 5" id="KW-0238">DNA-binding</keyword>
<dbReference type="InterPro" id="IPR036388">
    <property type="entry name" value="WH-like_DNA-bd_sf"/>
</dbReference>
<dbReference type="PROSITE" id="PS50110">
    <property type="entry name" value="RESPONSE_REGULATORY"/>
    <property type="match status" value="1"/>
</dbReference>
<dbReference type="SUPFAM" id="SSF52172">
    <property type="entry name" value="CheY-like"/>
    <property type="match status" value="1"/>
</dbReference>
<dbReference type="Gene3D" id="1.10.10.10">
    <property type="entry name" value="Winged helix-like DNA-binding domain superfamily/Winged helix DNA-binding domain"/>
    <property type="match status" value="1"/>
</dbReference>
<dbReference type="PROSITE" id="PS50043">
    <property type="entry name" value="HTH_LUXR_2"/>
    <property type="match status" value="1"/>
</dbReference>
<dbReference type="STRING" id="864069.MicloDRAFT_00023090"/>
<evidence type="ECO:0000256" key="2">
    <source>
        <dbReference type="PROSITE-ProRule" id="PRU00169"/>
    </source>
</evidence>
<dbReference type="AlphaFoldDB" id="I4YXH4"/>
<dbReference type="Gene3D" id="3.40.50.2300">
    <property type="match status" value="1"/>
</dbReference>
<accession>I4YXH4</accession>
<dbReference type="CDD" id="cd00156">
    <property type="entry name" value="REC"/>
    <property type="match status" value="1"/>
</dbReference>
<reference evidence="5 6" key="1">
    <citation type="submission" date="2012-02" db="EMBL/GenBank/DDBJ databases">
        <title>Improved High-Quality Draft sequence of Microvirga sp. WSM3557.</title>
        <authorList>
            <consortium name="US DOE Joint Genome Institute"/>
            <person name="Lucas S."/>
            <person name="Han J."/>
            <person name="Lapidus A."/>
            <person name="Cheng J.-F."/>
            <person name="Goodwin L."/>
            <person name="Pitluck S."/>
            <person name="Peters L."/>
            <person name="Zhang X."/>
            <person name="Detter J.C."/>
            <person name="Han C."/>
            <person name="Tapia R."/>
            <person name="Land M."/>
            <person name="Hauser L."/>
            <person name="Kyrpides N."/>
            <person name="Ivanova N."/>
            <person name="Pagani I."/>
            <person name="Brau L."/>
            <person name="Yates R."/>
            <person name="O'Hara G."/>
            <person name="Rui T."/>
            <person name="Howieson J."/>
            <person name="Reeve W."/>
            <person name="Woyke T."/>
        </authorList>
    </citation>
    <scope>NUCLEOTIDE SEQUENCE [LARGE SCALE GENOMIC DNA]</scope>
    <source>
        <strain evidence="5 6">WSM3557</strain>
    </source>
</reference>
<comment type="caution">
    <text evidence="2">Lacks conserved residue(s) required for the propagation of feature annotation.</text>
</comment>
<dbReference type="SMART" id="SM00421">
    <property type="entry name" value="HTH_LUXR"/>
    <property type="match status" value="1"/>
</dbReference>
<dbReference type="GO" id="GO:0003677">
    <property type="term" value="F:DNA binding"/>
    <property type="evidence" value="ECO:0007669"/>
    <property type="project" value="UniProtKB-KW"/>
</dbReference>
<dbReference type="PRINTS" id="PR00038">
    <property type="entry name" value="HTHLUXR"/>
</dbReference>
<evidence type="ECO:0000259" key="3">
    <source>
        <dbReference type="PROSITE" id="PS50043"/>
    </source>
</evidence>
<dbReference type="EMBL" id="JH660642">
    <property type="protein sequence ID" value="EIM28666.1"/>
    <property type="molecule type" value="Genomic_DNA"/>
</dbReference>
<dbReference type="GO" id="GO:0006355">
    <property type="term" value="P:regulation of DNA-templated transcription"/>
    <property type="evidence" value="ECO:0007669"/>
    <property type="project" value="InterPro"/>
</dbReference>
<dbReference type="SUPFAM" id="SSF46894">
    <property type="entry name" value="C-terminal effector domain of the bipartite response regulators"/>
    <property type="match status" value="1"/>
</dbReference>
<evidence type="ECO:0000313" key="6">
    <source>
        <dbReference type="Proteomes" id="UP000003947"/>
    </source>
</evidence>
<dbReference type="InterPro" id="IPR000792">
    <property type="entry name" value="Tscrpt_reg_LuxR_C"/>
</dbReference>
<name>I4YXH4_9HYPH</name>
<dbReference type="InterPro" id="IPR011006">
    <property type="entry name" value="CheY-like_superfamily"/>
</dbReference>
<dbReference type="eggNOG" id="COG2771">
    <property type="taxonomic scope" value="Bacteria"/>
</dbReference>
<proteinExistence type="predicted"/>
<dbReference type="InterPro" id="IPR016032">
    <property type="entry name" value="Sig_transdc_resp-reg_C-effctor"/>
</dbReference>
<dbReference type="InterPro" id="IPR001789">
    <property type="entry name" value="Sig_transdc_resp-reg_receiver"/>
</dbReference>
<feature type="domain" description="HTH luxR-type" evidence="3">
    <location>
        <begin position="216"/>
        <end position="281"/>
    </location>
</feature>
<dbReference type="HOGENOM" id="CLU_075061_0_0_5"/>
<keyword evidence="6" id="KW-1185">Reference proteome</keyword>
<feature type="domain" description="Response regulatory" evidence="4">
    <location>
        <begin position="1"/>
        <end position="63"/>
    </location>
</feature>
<dbReference type="PATRIC" id="fig|864069.3.peg.2511"/>
<evidence type="ECO:0000259" key="4">
    <source>
        <dbReference type="PROSITE" id="PS50110"/>
    </source>
</evidence>
<dbReference type="GO" id="GO:0000160">
    <property type="term" value="P:phosphorelay signal transduction system"/>
    <property type="evidence" value="ECO:0007669"/>
    <property type="project" value="InterPro"/>
</dbReference>
<evidence type="ECO:0000256" key="1">
    <source>
        <dbReference type="ARBA" id="ARBA00023125"/>
    </source>
</evidence>
<dbReference type="Proteomes" id="UP000003947">
    <property type="component" value="Unassembled WGS sequence"/>
</dbReference>
<evidence type="ECO:0000313" key="5">
    <source>
        <dbReference type="EMBL" id="EIM28666.1"/>
    </source>
</evidence>
<organism evidence="5 6">
    <name type="scientific">Microvirga lotononidis</name>
    <dbReference type="NCBI Taxonomy" id="864069"/>
    <lineage>
        <taxon>Bacteria</taxon>
        <taxon>Pseudomonadati</taxon>
        <taxon>Pseudomonadota</taxon>
        <taxon>Alphaproteobacteria</taxon>
        <taxon>Hyphomicrobiales</taxon>
        <taxon>Methylobacteriaceae</taxon>
        <taxon>Microvirga</taxon>
    </lineage>
</organism>
<protein>
    <submittedName>
        <fullName evidence="5">DNA-binding protein with HTH domain</fullName>
    </submittedName>
</protein>
<dbReference type="InterPro" id="IPR039420">
    <property type="entry name" value="WalR-like"/>
</dbReference>
<dbReference type="PANTHER" id="PTHR43214">
    <property type="entry name" value="TWO-COMPONENT RESPONSE REGULATOR"/>
    <property type="match status" value="1"/>
</dbReference>
<sequence length="291" mass="31666">MAATELLRVVRERYDTLDGTPFILVSDYADSESVLSLRELGADDVILKPIDLRTMKLTLQACLAQVKRLQRSNAHAWKPADPERYGRYTVDVQVSFSNLAGTLDGMSRGIIYLDSSGNIKNMNRTAEAIVSEGSFLKVASGRLCVMQAPPARTLREAIRAATRDQPTASVVPIPRETQAPLVLHVCPLDIKTGTGLPTVAVVVIDLSVNPPLSASIIAKIYDLTRTEARIAVALADGNRLDQIAKQFNVSSATVSFHVQNLFRKTRTTRQSDLVALLMRSSISAPVLQVAA</sequence>
<dbReference type="Pfam" id="PF00196">
    <property type="entry name" value="GerE"/>
    <property type="match status" value="1"/>
</dbReference>